<dbReference type="GO" id="GO:0003677">
    <property type="term" value="F:DNA binding"/>
    <property type="evidence" value="ECO:0007669"/>
    <property type="project" value="UniProtKB-UniRule"/>
</dbReference>
<organism evidence="7 8">
    <name type="scientific">Entomomonas moraniae</name>
    <dbReference type="NCBI Taxonomy" id="2213226"/>
    <lineage>
        <taxon>Bacteria</taxon>
        <taxon>Pseudomonadati</taxon>
        <taxon>Pseudomonadota</taxon>
        <taxon>Gammaproteobacteria</taxon>
        <taxon>Pseudomonadales</taxon>
        <taxon>Pseudomonadaceae</taxon>
        <taxon>Entomomonas</taxon>
    </lineage>
</organism>
<dbReference type="InterPro" id="IPR036271">
    <property type="entry name" value="Tet_transcr_reg_TetR-rel_C_sf"/>
</dbReference>
<dbReference type="PRINTS" id="PR00455">
    <property type="entry name" value="HTHTETR"/>
</dbReference>
<feature type="DNA-binding region" description="H-T-H motif" evidence="5">
    <location>
        <begin position="32"/>
        <end position="51"/>
    </location>
</feature>
<reference evidence="8" key="1">
    <citation type="submission" date="2018-06" db="EMBL/GenBank/DDBJ databases">
        <title>Complete genome of Pseudomonas insecticola strain QZS01.</title>
        <authorList>
            <person name="Wang J."/>
            <person name="Su Q."/>
        </authorList>
    </citation>
    <scope>NUCLEOTIDE SEQUENCE [LARGE SCALE GENOMIC DNA]</scope>
    <source>
        <strain evidence="8">QZS01</strain>
    </source>
</reference>
<keyword evidence="3 5" id="KW-0238">DNA-binding</keyword>
<accession>A0A3S9XC44</accession>
<dbReference type="InterPro" id="IPR013572">
    <property type="entry name" value="Tscrpt_reg_MAATS_C"/>
</dbReference>
<evidence type="ECO:0000256" key="3">
    <source>
        <dbReference type="ARBA" id="ARBA00023125"/>
    </source>
</evidence>
<dbReference type="InterPro" id="IPR050624">
    <property type="entry name" value="HTH-type_Tx_Regulator"/>
</dbReference>
<dbReference type="PROSITE" id="PS50977">
    <property type="entry name" value="HTH_TETR_2"/>
    <property type="match status" value="1"/>
</dbReference>
<dbReference type="EMBL" id="CP029822">
    <property type="protein sequence ID" value="AZS49965.1"/>
    <property type="molecule type" value="Genomic_DNA"/>
</dbReference>
<dbReference type="Pfam" id="PF00440">
    <property type="entry name" value="TetR_N"/>
    <property type="match status" value="1"/>
</dbReference>
<evidence type="ECO:0000256" key="5">
    <source>
        <dbReference type="PROSITE-ProRule" id="PRU00335"/>
    </source>
</evidence>
<dbReference type="SUPFAM" id="SSF46689">
    <property type="entry name" value="Homeodomain-like"/>
    <property type="match status" value="1"/>
</dbReference>
<keyword evidence="8" id="KW-1185">Reference proteome</keyword>
<dbReference type="PANTHER" id="PTHR43479:SF11">
    <property type="entry name" value="ACREF_ENVCD OPERON REPRESSOR-RELATED"/>
    <property type="match status" value="1"/>
</dbReference>
<dbReference type="Proteomes" id="UP000273143">
    <property type="component" value="Chromosome"/>
</dbReference>
<dbReference type="InterPro" id="IPR009057">
    <property type="entry name" value="Homeodomain-like_sf"/>
</dbReference>
<proteinExistence type="predicted"/>
<evidence type="ECO:0000259" key="6">
    <source>
        <dbReference type="PROSITE" id="PS50977"/>
    </source>
</evidence>
<keyword evidence="2" id="KW-0805">Transcription regulation</keyword>
<evidence type="ECO:0000313" key="8">
    <source>
        <dbReference type="Proteomes" id="UP000273143"/>
    </source>
</evidence>
<dbReference type="SUPFAM" id="SSF48498">
    <property type="entry name" value="Tetracyclin repressor-like, C-terminal domain"/>
    <property type="match status" value="1"/>
</dbReference>
<dbReference type="InterPro" id="IPR001647">
    <property type="entry name" value="HTH_TetR"/>
</dbReference>
<gene>
    <name evidence="7" type="ORF">DM558_03860</name>
</gene>
<dbReference type="KEGG" id="emo:DM558_03860"/>
<protein>
    <submittedName>
        <fullName evidence="7">TetR family transcriptional regulator</fullName>
    </submittedName>
</protein>
<dbReference type="RefSeq" id="WP_127162134.1">
    <property type="nucleotide sequence ID" value="NZ_CP029822.1"/>
</dbReference>
<evidence type="ECO:0000313" key="7">
    <source>
        <dbReference type="EMBL" id="AZS49965.1"/>
    </source>
</evidence>
<sequence>MRRTKEDAEKTKLAILEAAEQLFLKKGVSKTSLEEIARTAGMTRGAVYWHFKNKDHLINELMSQIFKPVEDVFDEFLTMDGSVILKLFGLFKNIFDQLSSDERVRNIFTILLRRCEYTEELSESEARCNNMIAGFINHCAGLISQPETAKKLRPDITPELAAHMLHIMTSGVLNDWARDPQQFAAGYNPEIIIRTFFRSIFVDWE</sequence>
<dbReference type="PANTHER" id="PTHR43479">
    <property type="entry name" value="ACREF/ENVCD OPERON REPRESSOR-RELATED"/>
    <property type="match status" value="1"/>
</dbReference>
<evidence type="ECO:0000256" key="1">
    <source>
        <dbReference type="ARBA" id="ARBA00022491"/>
    </source>
</evidence>
<keyword evidence="4" id="KW-0804">Transcription</keyword>
<feature type="domain" description="HTH tetR-type" evidence="6">
    <location>
        <begin position="9"/>
        <end position="69"/>
    </location>
</feature>
<keyword evidence="1" id="KW-0678">Repressor</keyword>
<evidence type="ECO:0000256" key="2">
    <source>
        <dbReference type="ARBA" id="ARBA00023015"/>
    </source>
</evidence>
<dbReference type="AlphaFoldDB" id="A0A3S9XC44"/>
<dbReference type="Gene3D" id="1.10.357.10">
    <property type="entry name" value="Tetracycline Repressor, domain 2"/>
    <property type="match status" value="1"/>
</dbReference>
<dbReference type="Pfam" id="PF08361">
    <property type="entry name" value="TetR_C_2"/>
    <property type="match status" value="1"/>
</dbReference>
<name>A0A3S9XC44_9GAMM</name>
<evidence type="ECO:0000256" key="4">
    <source>
        <dbReference type="ARBA" id="ARBA00023163"/>
    </source>
</evidence>